<dbReference type="EMBL" id="JAEHOD010000045">
    <property type="protein sequence ID" value="KAG2437701.1"/>
    <property type="molecule type" value="Genomic_DNA"/>
</dbReference>
<dbReference type="InterPro" id="IPR007149">
    <property type="entry name" value="Leo1"/>
</dbReference>
<dbReference type="PANTHER" id="PTHR23146:SF0">
    <property type="entry name" value="RNA POLYMERASE-ASSOCIATED PROTEIN LEO1"/>
    <property type="match status" value="1"/>
</dbReference>
<dbReference type="PANTHER" id="PTHR23146">
    <property type="entry name" value="LEO1 PROTEIN"/>
    <property type="match status" value="1"/>
</dbReference>
<protein>
    <recommendedName>
        <fullName evidence="4">RNA polymerase-associated protein LEO1</fullName>
    </recommendedName>
</protein>
<comment type="caution">
    <text evidence="2">The sequence shown here is derived from an EMBL/GenBank/DDBJ whole genome shotgun (WGS) entry which is preliminary data.</text>
</comment>
<evidence type="ECO:0000256" key="1">
    <source>
        <dbReference type="SAM" id="MobiDB-lite"/>
    </source>
</evidence>
<feature type="compositionally biased region" description="Acidic residues" evidence="1">
    <location>
        <begin position="411"/>
        <end position="456"/>
    </location>
</feature>
<feature type="compositionally biased region" description="Gly residues" evidence="1">
    <location>
        <begin position="389"/>
        <end position="402"/>
    </location>
</feature>
<dbReference type="AlphaFoldDB" id="A0A835T5D0"/>
<sequence length="515" mass="55852">MASDDEDQMKDLFGSDDDADNDFGKPTVRETQKEATPVAEDDLEDDLGDDLGGTATQGRSQPAIVSDEPEEEGGFYGRSKRAAPGGRRPLTKTGAPIDFSAPLLPVPPPSGDTFLLREALIGVEPRPFDPETYEAEEEIFIDDKGFTKIKPADRTKIRWRYVQRKTADGRDEIVPESNARFVRWSDGSLQLLLGDEVFDVDTADISSQHAYMVAYSGVVQGQAALTTKMGFRLATLNSKLYARMREEVDKRTVKVKRVQQHVEAYDPAKEKERRAREAEELLRNRAALESRQQRVTARFAGGGGGGGGRRGRPELNTRFLEEEDGLEGGAYGRGDDGFIDDGDDDGGAYARRRRMNDAEEASSDSLGGEVVSGRLQEEAARRLQSAKRGGAGGSQPGGGGAGGKRRRVQEESEDELPDDDEEEEEYVDSEEEEGSDDEEGGGGEEGSEEDEEDEDEGGRREGRQKSKTPPPRPAAPPLRGKVVLSARPSSAAGGGGGPPAAKVRRGVVLSDDEDD</sequence>
<dbReference type="GO" id="GO:0032968">
    <property type="term" value="P:positive regulation of transcription elongation by RNA polymerase II"/>
    <property type="evidence" value="ECO:0007669"/>
    <property type="project" value="TreeGrafter"/>
</dbReference>
<organism evidence="2 3">
    <name type="scientific">Chlamydomonas schloesseri</name>
    <dbReference type="NCBI Taxonomy" id="2026947"/>
    <lineage>
        <taxon>Eukaryota</taxon>
        <taxon>Viridiplantae</taxon>
        <taxon>Chlorophyta</taxon>
        <taxon>core chlorophytes</taxon>
        <taxon>Chlorophyceae</taxon>
        <taxon>CS clade</taxon>
        <taxon>Chlamydomonadales</taxon>
        <taxon>Chlamydomonadaceae</taxon>
        <taxon>Chlamydomonas</taxon>
    </lineage>
</organism>
<dbReference type="GO" id="GO:0016593">
    <property type="term" value="C:Cdc73/Paf1 complex"/>
    <property type="evidence" value="ECO:0007669"/>
    <property type="project" value="InterPro"/>
</dbReference>
<dbReference type="Pfam" id="PF04004">
    <property type="entry name" value="Leo1"/>
    <property type="match status" value="1"/>
</dbReference>
<evidence type="ECO:0008006" key="4">
    <source>
        <dbReference type="Google" id="ProtNLM"/>
    </source>
</evidence>
<evidence type="ECO:0000313" key="3">
    <source>
        <dbReference type="Proteomes" id="UP000613740"/>
    </source>
</evidence>
<dbReference type="GO" id="GO:0006368">
    <property type="term" value="P:transcription elongation by RNA polymerase II"/>
    <property type="evidence" value="ECO:0007669"/>
    <property type="project" value="InterPro"/>
</dbReference>
<feature type="compositionally biased region" description="Acidic residues" evidence="1">
    <location>
        <begin position="1"/>
        <end position="21"/>
    </location>
</feature>
<feature type="compositionally biased region" description="Acidic residues" evidence="1">
    <location>
        <begin position="39"/>
        <end position="49"/>
    </location>
</feature>
<feature type="compositionally biased region" description="Acidic residues" evidence="1">
    <location>
        <begin position="337"/>
        <end position="346"/>
    </location>
</feature>
<accession>A0A835T5D0</accession>
<feature type="region of interest" description="Disordered" evidence="1">
    <location>
        <begin position="1"/>
        <end position="104"/>
    </location>
</feature>
<evidence type="ECO:0000313" key="2">
    <source>
        <dbReference type="EMBL" id="KAG2437701.1"/>
    </source>
</evidence>
<dbReference type="OrthoDB" id="20844at2759"/>
<dbReference type="GO" id="GO:1990269">
    <property type="term" value="F:RNA polymerase II C-terminal domain phosphoserine binding"/>
    <property type="evidence" value="ECO:0007669"/>
    <property type="project" value="TreeGrafter"/>
</dbReference>
<gene>
    <name evidence="2" type="ORF">HYH02_011079</name>
</gene>
<proteinExistence type="predicted"/>
<reference evidence="2" key="1">
    <citation type="journal article" date="2020" name="bioRxiv">
        <title>Comparative genomics of Chlamydomonas.</title>
        <authorList>
            <person name="Craig R.J."/>
            <person name="Hasan A.R."/>
            <person name="Ness R.W."/>
            <person name="Keightley P.D."/>
        </authorList>
    </citation>
    <scope>NUCLEOTIDE SEQUENCE</scope>
    <source>
        <strain evidence="2">CCAP 11/173</strain>
    </source>
</reference>
<name>A0A835T5D0_9CHLO</name>
<feature type="region of interest" description="Disordered" evidence="1">
    <location>
        <begin position="292"/>
        <end position="515"/>
    </location>
</feature>
<dbReference type="Proteomes" id="UP000613740">
    <property type="component" value="Unassembled WGS sequence"/>
</dbReference>
<keyword evidence="3" id="KW-1185">Reference proteome</keyword>